<dbReference type="Proteomes" id="UP001230504">
    <property type="component" value="Unassembled WGS sequence"/>
</dbReference>
<dbReference type="SUPFAM" id="SSF52540">
    <property type="entry name" value="P-loop containing nucleoside triphosphate hydrolases"/>
    <property type="match status" value="1"/>
</dbReference>
<dbReference type="GO" id="GO:0003824">
    <property type="term" value="F:catalytic activity"/>
    <property type="evidence" value="ECO:0007669"/>
    <property type="project" value="InterPro"/>
</dbReference>
<dbReference type="InterPro" id="IPR027417">
    <property type="entry name" value="P-loop_NTPase"/>
</dbReference>
<sequence>MGKVNATGAAARLQSSYAGIKLAILCGICGGVPSPGTKDKLFLGDVVISKSVLQCDLGRKYTDKFVLKDTIEESLGRPSWEVRTLIAFLETRLGRSRLQHRASRVLEQVQQMAHKECQDLYKRPDAADDRLKAGLDRDRIAKEHGLVAFEMEGAGIWDEFPCIVVKSVCDYADSHKNKTWQDFAAAAAASMTKALLEQYRLTDSPSAARTWSITYAFWLRHEHPDLSVFWVLASNADRFSQSYSRIAQECNVPGHNDPWADVLGLVKTWLEGQDCGRWLMVIDNADDAQLFFPPPSENSSNLKGGLGRYVPECAHGCVLITTRNKQVASKIVRGKSLIEIGEMSESEAQRLIHQILDDEDEVSAEELATLSSQLEHLPLALAQAAAFVQENSIPVSKYLELLEEGDDSLVDQLSEPFETVGRDSETPHAVTATWVISFNQIQRQDALASDILSFASLLDRQAVPEKFIVDFCNKRSGEGVSTSKVTKALGTLKAFSFISEAKDRTIDMHRLVQLVTREWLENHDRLAQYVDQALEVLSRAYPHGVHENRHLCRDCLPHADALLRIKATDFQESNICRPKLLHCIGAYLTYVGRWKDAEQSASESLKLLKGGFGNHHPYTLSSINSLAMTYWNQGRWAEAEELLVNELEIEKMMLGEEHPDTLVTMHNLASTYQGQGRLKEAEELQVIVLETRRRVFGEEHHRSVGGGRRATVEGDRDRKEGARRGASQYARQYEQPGTHMERPRTTGRRLDADGGLRTPQAETPWFEPSRDDFHHL</sequence>
<accession>A0AAD8QBY7</accession>
<dbReference type="GeneID" id="85443946"/>
<organism evidence="2 3">
    <name type="scientific">Colletotrichum navitas</name>
    <dbReference type="NCBI Taxonomy" id="681940"/>
    <lineage>
        <taxon>Eukaryota</taxon>
        <taxon>Fungi</taxon>
        <taxon>Dikarya</taxon>
        <taxon>Ascomycota</taxon>
        <taxon>Pezizomycotina</taxon>
        <taxon>Sordariomycetes</taxon>
        <taxon>Hypocreomycetidae</taxon>
        <taxon>Glomerellales</taxon>
        <taxon>Glomerellaceae</taxon>
        <taxon>Colletotrichum</taxon>
        <taxon>Colletotrichum graminicola species complex</taxon>
    </lineage>
</organism>
<proteinExistence type="predicted"/>
<keyword evidence="3" id="KW-1185">Reference proteome</keyword>
<dbReference type="EMBL" id="JAHLJV010000002">
    <property type="protein sequence ID" value="KAK1599805.1"/>
    <property type="molecule type" value="Genomic_DNA"/>
</dbReference>
<dbReference type="InterPro" id="IPR035994">
    <property type="entry name" value="Nucleoside_phosphorylase_sf"/>
</dbReference>
<reference evidence="2" key="1">
    <citation type="submission" date="2021-06" db="EMBL/GenBank/DDBJ databases">
        <title>Comparative genomics, transcriptomics and evolutionary studies reveal genomic signatures of adaptation to plant cell wall in hemibiotrophic fungi.</title>
        <authorList>
            <consortium name="DOE Joint Genome Institute"/>
            <person name="Baroncelli R."/>
            <person name="Diaz J.F."/>
            <person name="Benocci T."/>
            <person name="Peng M."/>
            <person name="Battaglia E."/>
            <person name="Haridas S."/>
            <person name="Andreopoulos W."/>
            <person name="Labutti K."/>
            <person name="Pangilinan J."/>
            <person name="Floch G.L."/>
            <person name="Makela M.R."/>
            <person name="Henrissat B."/>
            <person name="Grigoriev I.V."/>
            <person name="Crouch J.A."/>
            <person name="De Vries R.P."/>
            <person name="Sukno S.A."/>
            <person name="Thon M.R."/>
        </authorList>
    </citation>
    <scope>NUCLEOTIDE SEQUENCE</scope>
    <source>
        <strain evidence="2">CBS 125086</strain>
    </source>
</reference>
<dbReference type="RefSeq" id="XP_060420394.1">
    <property type="nucleotide sequence ID" value="XM_060559706.1"/>
</dbReference>
<gene>
    <name evidence="2" type="ORF">LY79DRAFT_575420</name>
</gene>
<feature type="compositionally biased region" description="Basic and acidic residues" evidence="1">
    <location>
        <begin position="710"/>
        <end position="723"/>
    </location>
</feature>
<dbReference type="SUPFAM" id="SSF48452">
    <property type="entry name" value="TPR-like"/>
    <property type="match status" value="1"/>
</dbReference>
<dbReference type="AlphaFoldDB" id="A0AAD8QBY7"/>
<evidence type="ECO:0000256" key="1">
    <source>
        <dbReference type="SAM" id="MobiDB-lite"/>
    </source>
</evidence>
<dbReference type="Pfam" id="PF13424">
    <property type="entry name" value="TPR_12"/>
    <property type="match status" value="1"/>
</dbReference>
<evidence type="ECO:0008006" key="4">
    <source>
        <dbReference type="Google" id="ProtNLM"/>
    </source>
</evidence>
<evidence type="ECO:0000313" key="3">
    <source>
        <dbReference type="Proteomes" id="UP001230504"/>
    </source>
</evidence>
<dbReference type="PANTHER" id="PTHR46082:SF6">
    <property type="entry name" value="AAA+ ATPASE DOMAIN-CONTAINING PROTEIN-RELATED"/>
    <property type="match status" value="1"/>
</dbReference>
<dbReference type="Gene3D" id="1.25.40.10">
    <property type="entry name" value="Tetratricopeptide repeat domain"/>
    <property type="match status" value="1"/>
</dbReference>
<name>A0AAD8QBY7_9PEZI</name>
<dbReference type="Gene3D" id="3.40.50.300">
    <property type="entry name" value="P-loop containing nucleotide triphosphate hydrolases"/>
    <property type="match status" value="1"/>
</dbReference>
<protein>
    <recommendedName>
        <fullName evidence="4">Kinesin light chain</fullName>
    </recommendedName>
</protein>
<dbReference type="InterPro" id="IPR053137">
    <property type="entry name" value="NLR-like"/>
</dbReference>
<dbReference type="PANTHER" id="PTHR46082">
    <property type="entry name" value="ATP/GTP-BINDING PROTEIN-RELATED"/>
    <property type="match status" value="1"/>
</dbReference>
<evidence type="ECO:0000313" key="2">
    <source>
        <dbReference type="EMBL" id="KAK1599805.1"/>
    </source>
</evidence>
<feature type="compositionally biased region" description="Basic and acidic residues" evidence="1">
    <location>
        <begin position="739"/>
        <end position="754"/>
    </location>
</feature>
<dbReference type="GO" id="GO:0009116">
    <property type="term" value="P:nucleoside metabolic process"/>
    <property type="evidence" value="ECO:0007669"/>
    <property type="project" value="InterPro"/>
</dbReference>
<dbReference type="Gene3D" id="3.40.50.1580">
    <property type="entry name" value="Nucleoside phosphorylase domain"/>
    <property type="match status" value="1"/>
</dbReference>
<dbReference type="InterPro" id="IPR011990">
    <property type="entry name" value="TPR-like_helical_dom_sf"/>
</dbReference>
<feature type="region of interest" description="Disordered" evidence="1">
    <location>
        <begin position="699"/>
        <end position="776"/>
    </location>
</feature>
<comment type="caution">
    <text evidence="2">The sequence shown here is derived from an EMBL/GenBank/DDBJ whole genome shotgun (WGS) entry which is preliminary data.</text>
</comment>
<dbReference type="SUPFAM" id="SSF53167">
    <property type="entry name" value="Purine and uridine phosphorylases"/>
    <property type="match status" value="1"/>
</dbReference>